<dbReference type="Gene3D" id="3.90.550.10">
    <property type="entry name" value="Spore Coat Polysaccharide Biosynthesis Protein SpsA, Chain A"/>
    <property type="match status" value="1"/>
</dbReference>
<dbReference type="PANTHER" id="PTHR22916">
    <property type="entry name" value="GLYCOSYLTRANSFERASE"/>
    <property type="match status" value="1"/>
</dbReference>
<reference evidence="2 3" key="1">
    <citation type="submission" date="2016-10" db="EMBL/GenBank/DDBJ databases">
        <title>Complete Genome Sequence of Flavobacterium sp. PK15.</title>
        <authorList>
            <person name="Ekwe A."/>
            <person name="Kim S.B."/>
        </authorList>
    </citation>
    <scope>NUCLEOTIDE SEQUENCE [LARGE SCALE GENOMIC DNA]</scope>
    <source>
        <strain evidence="2 3">PK15</strain>
    </source>
</reference>
<dbReference type="InterPro" id="IPR029044">
    <property type="entry name" value="Nucleotide-diphossugar_trans"/>
</dbReference>
<dbReference type="Pfam" id="PF00535">
    <property type="entry name" value="Glycos_transf_2"/>
    <property type="match status" value="1"/>
</dbReference>
<dbReference type="GO" id="GO:0016758">
    <property type="term" value="F:hexosyltransferase activity"/>
    <property type="evidence" value="ECO:0007669"/>
    <property type="project" value="UniProtKB-ARBA"/>
</dbReference>
<dbReference type="OrthoDB" id="9788101at2"/>
<organism evidence="2 3">
    <name type="scientific">Flavobacterium commune</name>
    <dbReference type="NCBI Taxonomy" id="1306519"/>
    <lineage>
        <taxon>Bacteria</taxon>
        <taxon>Pseudomonadati</taxon>
        <taxon>Bacteroidota</taxon>
        <taxon>Flavobacteriia</taxon>
        <taxon>Flavobacteriales</taxon>
        <taxon>Flavobacteriaceae</taxon>
        <taxon>Flavobacterium</taxon>
    </lineage>
</organism>
<protein>
    <recommendedName>
        <fullName evidence="1">Glycosyltransferase 2-like domain-containing protein</fullName>
    </recommendedName>
</protein>
<dbReference type="AlphaFoldDB" id="A0A1D9P7J3"/>
<evidence type="ECO:0000313" key="2">
    <source>
        <dbReference type="EMBL" id="AOZ98548.1"/>
    </source>
</evidence>
<dbReference type="RefSeq" id="WP_071183816.1">
    <property type="nucleotide sequence ID" value="NZ_CP017774.1"/>
</dbReference>
<sequence length="263" mass="31058">MPKLSIITINYNNKNGLKKTIESVINQTWKDFEYIIVDGGSTDGSLDIIKQYENQINFWVSEPDKGIYNALNKGINYAKGEYLLFLNGDDCLIHNEILCKINNHIKGKDLIYFDVETVDDNKKNTIYYPHQLSFYFFYITTICHQAVFFKKDIFIKYGLFDENLKIVSDWKFIMLSIIKYNVSYKHINDVFCVFDGRGISSAKDKNNKHAMLHIQERQKVLSEEFPLFVSDYSEFQLLKFYFEKYKLGYIKKIAISLRQKFSF</sequence>
<evidence type="ECO:0000313" key="3">
    <source>
        <dbReference type="Proteomes" id="UP000178198"/>
    </source>
</evidence>
<dbReference type="Proteomes" id="UP000178198">
    <property type="component" value="Chromosome"/>
</dbReference>
<dbReference type="InterPro" id="IPR001173">
    <property type="entry name" value="Glyco_trans_2-like"/>
</dbReference>
<dbReference type="EMBL" id="CP017774">
    <property type="protein sequence ID" value="AOZ98548.1"/>
    <property type="molecule type" value="Genomic_DNA"/>
</dbReference>
<keyword evidence="3" id="KW-1185">Reference proteome</keyword>
<proteinExistence type="predicted"/>
<name>A0A1D9P7J3_9FLAO</name>
<dbReference type="STRING" id="1306519.BIW12_03365"/>
<accession>A0A1D9P7J3</accession>
<feature type="domain" description="Glycosyltransferase 2-like" evidence="1">
    <location>
        <begin position="5"/>
        <end position="137"/>
    </location>
</feature>
<dbReference type="PANTHER" id="PTHR22916:SF67">
    <property type="entry name" value="COLANIC ACID BIOSYNTHESIS GLYCOSYL TRANSFERASE WCAE-RELATED"/>
    <property type="match status" value="1"/>
</dbReference>
<gene>
    <name evidence="2" type="ORF">BIW12_03365</name>
</gene>
<dbReference type="CDD" id="cd06433">
    <property type="entry name" value="GT_2_WfgS_like"/>
    <property type="match status" value="1"/>
</dbReference>
<dbReference type="KEGG" id="fcm:BIW12_03365"/>
<evidence type="ECO:0000259" key="1">
    <source>
        <dbReference type="Pfam" id="PF00535"/>
    </source>
</evidence>
<dbReference type="SUPFAM" id="SSF53448">
    <property type="entry name" value="Nucleotide-diphospho-sugar transferases"/>
    <property type="match status" value="1"/>
</dbReference>